<dbReference type="CDD" id="cd06257">
    <property type="entry name" value="DnaJ"/>
    <property type="match status" value="1"/>
</dbReference>
<reference evidence="2 3" key="1">
    <citation type="journal article" date="2017" name="Genome Biol.">
        <title>New reference genome sequences of hot pepper reveal the massive evolution of plant disease-resistance genes by retroduplication.</title>
        <authorList>
            <person name="Kim S."/>
            <person name="Park J."/>
            <person name="Yeom S.I."/>
            <person name="Kim Y.M."/>
            <person name="Seo E."/>
            <person name="Kim K.T."/>
            <person name="Kim M.S."/>
            <person name="Lee J.M."/>
            <person name="Cheong K."/>
            <person name="Shin H.S."/>
            <person name="Kim S.B."/>
            <person name="Han K."/>
            <person name="Lee J."/>
            <person name="Park M."/>
            <person name="Lee H.A."/>
            <person name="Lee H.Y."/>
            <person name="Lee Y."/>
            <person name="Oh S."/>
            <person name="Lee J.H."/>
            <person name="Choi E."/>
            <person name="Choi E."/>
            <person name="Lee S.E."/>
            <person name="Jeon J."/>
            <person name="Kim H."/>
            <person name="Choi G."/>
            <person name="Song H."/>
            <person name="Lee J."/>
            <person name="Lee S.C."/>
            <person name="Kwon J.K."/>
            <person name="Lee H.Y."/>
            <person name="Koo N."/>
            <person name="Hong Y."/>
            <person name="Kim R.W."/>
            <person name="Kang W.H."/>
            <person name="Huh J.H."/>
            <person name="Kang B.C."/>
            <person name="Yang T.J."/>
            <person name="Lee Y.H."/>
            <person name="Bennetzen J.L."/>
            <person name="Choi D."/>
        </authorList>
    </citation>
    <scope>NUCLEOTIDE SEQUENCE [LARGE SCALE GENOMIC DNA]</scope>
    <source>
        <strain evidence="3">cv. PBC81</strain>
    </source>
</reference>
<gene>
    <name evidence="2" type="ORF">CQW23_18101</name>
</gene>
<dbReference type="InterPro" id="IPR001623">
    <property type="entry name" value="DnaJ_domain"/>
</dbReference>
<dbReference type="PROSITE" id="PS50076">
    <property type="entry name" value="DNAJ_2"/>
    <property type="match status" value="1"/>
</dbReference>
<evidence type="ECO:0000259" key="1">
    <source>
        <dbReference type="PROSITE" id="PS50076"/>
    </source>
</evidence>
<protein>
    <recommendedName>
        <fullName evidence="1">J domain-containing protein</fullName>
    </recommendedName>
</protein>
<dbReference type="Gene3D" id="1.10.287.110">
    <property type="entry name" value="DnaJ domain"/>
    <property type="match status" value="1"/>
</dbReference>
<evidence type="ECO:0000313" key="2">
    <source>
        <dbReference type="EMBL" id="PHT44076.1"/>
    </source>
</evidence>
<organism evidence="2 3">
    <name type="scientific">Capsicum baccatum</name>
    <name type="common">Peruvian pepper</name>
    <dbReference type="NCBI Taxonomy" id="33114"/>
    <lineage>
        <taxon>Eukaryota</taxon>
        <taxon>Viridiplantae</taxon>
        <taxon>Streptophyta</taxon>
        <taxon>Embryophyta</taxon>
        <taxon>Tracheophyta</taxon>
        <taxon>Spermatophyta</taxon>
        <taxon>Magnoliopsida</taxon>
        <taxon>eudicotyledons</taxon>
        <taxon>Gunneridae</taxon>
        <taxon>Pentapetalae</taxon>
        <taxon>asterids</taxon>
        <taxon>lamiids</taxon>
        <taxon>Solanales</taxon>
        <taxon>Solanaceae</taxon>
        <taxon>Solanoideae</taxon>
        <taxon>Capsiceae</taxon>
        <taxon>Capsicum</taxon>
    </lineage>
</organism>
<dbReference type="InterPro" id="IPR036869">
    <property type="entry name" value="J_dom_sf"/>
</dbReference>
<evidence type="ECO:0000313" key="3">
    <source>
        <dbReference type="Proteomes" id="UP000224567"/>
    </source>
</evidence>
<keyword evidence="3" id="KW-1185">Reference proteome</keyword>
<dbReference type="PANTHER" id="PTHR45432:SF2">
    <property type="entry name" value="CHAPERONE PROTEIN DNAJ 11, CHLOROPLASTIC"/>
    <property type="match status" value="1"/>
</dbReference>
<dbReference type="SUPFAM" id="SSF46565">
    <property type="entry name" value="Chaperone J-domain"/>
    <property type="match status" value="1"/>
</dbReference>
<feature type="domain" description="J" evidence="1">
    <location>
        <begin position="59"/>
        <end position="132"/>
    </location>
</feature>
<dbReference type="EMBL" id="MLFT02000007">
    <property type="protein sequence ID" value="PHT44076.1"/>
    <property type="molecule type" value="Genomic_DNA"/>
</dbReference>
<dbReference type="OrthoDB" id="445556at2759"/>
<accession>A0A2G2WFP5</accession>
<dbReference type="PRINTS" id="PR00625">
    <property type="entry name" value="JDOMAIN"/>
</dbReference>
<sequence>MVQSLTLISPIYFPFPREKSSTAAAAVTVVRSNRRAPYTGICAAAVAEVPIKTERRSVSLYDVLRVKRDASAKEIKAAYRHLAKLYHPDSAAAAAAATLPEEISDGRNFIEIHDAYVTLSDPSARALYDLKLTVGSRRRGVSRTGSGFYPTRRWETDQCW</sequence>
<dbReference type="Proteomes" id="UP000224567">
    <property type="component" value="Unassembled WGS sequence"/>
</dbReference>
<name>A0A2G2WFP5_CAPBA</name>
<proteinExistence type="predicted"/>
<dbReference type="AlphaFoldDB" id="A0A2G2WFP5"/>
<dbReference type="SMART" id="SM00271">
    <property type="entry name" value="DnaJ"/>
    <property type="match status" value="1"/>
</dbReference>
<dbReference type="STRING" id="33114.A0A2G2WFP5"/>
<reference evidence="3" key="2">
    <citation type="journal article" date="2017" name="J. Anim. Genet.">
        <title>Multiple reference genome sequences of hot pepper reveal the massive evolution of plant disease resistance genes by retroduplication.</title>
        <authorList>
            <person name="Kim S."/>
            <person name="Park J."/>
            <person name="Yeom S.-I."/>
            <person name="Kim Y.-M."/>
            <person name="Seo E."/>
            <person name="Kim K.-T."/>
            <person name="Kim M.-S."/>
            <person name="Lee J.M."/>
            <person name="Cheong K."/>
            <person name="Shin H.-S."/>
            <person name="Kim S.-B."/>
            <person name="Han K."/>
            <person name="Lee J."/>
            <person name="Park M."/>
            <person name="Lee H.-A."/>
            <person name="Lee H.-Y."/>
            <person name="Lee Y."/>
            <person name="Oh S."/>
            <person name="Lee J.H."/>
            <person name="Choi E."/>
            <person name="Choi E."/>
            <person name="Lee S.E."/>
            <person name="Jeon J."/>
            <person name="Kim H."/>
            <person name="Choi G."/>
            <person name="Song H."/>
            <person name="Lee J."/>
            <person name="Lee S.-C."/>
            <person name="Kwon J.-K."/>
            <person name="Lee H.-Y."/>
            <person name="Koo N."/>
            <person name="Hong Y."/>
            <person name="Kim R.W."/>
            <person name="Kang W.-H."/>
            <person name="Huh J.H."/>
            <person name="Kang B.-C."/>
            <person name="Yang T.-J."/>
            <person name="Lee Y.-H."/>
            <person name="Bennetzen J.L."/>
            <person name="Choi D."/>
        </authorList>
    </citation>
    <scope>NUCLEOTIDE SEQUENCE [LARGE SCALE GENOMIC DNA]</scope>
    <source>
        <strain evidence="3">cv. PBC81</strain>
    </source>
</reference>
<dbReference type="Pfam" id="PF00226">
    <property type="entry name" value="DnaJ"/>
    <property type="match status" value="1"/>
</dbReference>
<comment type="caution">
    <text evidence="2">The sequence shown here is derived from an EMBL/GenBank/DDBJ whole genome shotgun (WGS) entry which is preliminary data.</text>
</comment>
<dbReference type="PANTHER" id="PTHR45432">
    <property type="entry name" value="CHAPERONE PROTEIN DNAJ 11, CHLOROPLASTIC-LIKE"/>
    <property type="match status" value="1"/>
</dbReference>